<evidence type="ECO:0000313" key="2">
    <source>
        <dbReference type="EMBL" id="HIU93468.1"/>
    </source>
</evidence>
<feature type="transmembrane region" description="Helical" evidence="1">
    <location>
        <begin position="116"/>
        <end position="137"/>
    </location>
</feature>
<feature type="transmembrane region" description="Helical" evidence="1">
    <location>
        <begin position="381"/>
        <end position="398"/>
    </location>
</feature>
<feature type="transmembrane region" description="Helical" evidence="1">
    <location>
        <begin position="87"/>
        <end position="109"/>
    </location>
</feature>
<feature type="transmembrane region" description="Helical" evidence="1">
    <location>
        <begin position="212"/>
        <end position="232"/>
    </location>
</feature>
<dbReference type="Proteomes" id="UP000886748">
    <property type="component" value="Unassembled WGS sequence"/>
</dbReference>
<feature type="transmembrane region" description="Helical" evidence="1">
    <location>
        <begin position="143"/>
        <end position="161"/>
    </location>
</feature>
<evidence type="ECO:0000313" key="3">
    <source>
        <dbReference type="Proteomes" id="UP000886748"/>
    </source>
</evidence>
<sequence length="598" mass="69368">MEKFIEFSKKYCLKELGIITIVSLIMYFIFYGKQDVYLVDVSREAYIPWQMLKGKVLYKDIFNVYGPLGYQINAIAYALLGVKLNTLYLMGFLNSLVICFTTFFISKLFVDKKTSLCISGLTMFVCVYAKNFFNFIFVYSYNAVYALSGFLLSLLFALLFLRDKKTSQLLCAFLFAGFSFANKIEDLPYFVFLFLCLPLFVKFNEEGAFKKYLFAFCAFMLFPVISFGVLVLQGVSLSDFISSFDFIQKLVKAPVTTYFYYNFGLYFNPYIVADVLHSVWTILKTLVPCAVVLYGLNLFVNRYAQNKFVKAVCNFAVFMVMLFVCAKSYNLLKINYSTIFAWAGMAVCVILKVFVLVLVYRFFKYKKLKEQRDIASNQDKMFLFLVISALAVSFKGLFDVTITCYGTFTLAALFIPLFVFFAKYVPDYTKYLDKTSWDKTLQNLCIMVMMGFFFFGIDRITDGQLYKLAQPTGTLFIKKVYPMQNDMISYIREHTPKDAVVLTVPEGAIVNFLAQRDTHNMFYYLIPVNVQIFGEDFILKNIENNPPDYFLYNTLVYSVYGVGDFCSYAPKVCDFMDKNYYVQRMWKGPVTFILYKHK</sequence>
<protein>
    <submittedName>
        <fullName evidence="2">Uncharacterized protein</fullName>
    </submittedName>
</protein>
<accession>A0A9D1N2J6</accession>
<evidence type="ECO:0000256" key="1">
    <source>
        <dbReference type="SAM" id="Phobius"/>
    </source>
</evidence>
<gene>
    <name evidence="2" type="ORF">IAD26_10120</name>
</gene>
<feature type="transmembrane region" description="Helical" evidence="1">
    <location>
        <begin position="12"/>
        <end position="30"/>
    </location>
</feature>
<reference evidence="2" key="1">
    <citation type="submission" date="2020-10" db="EMBL/GenBank/DDBJ databases">
        <authorList>
            <person name="Gilroy R."/>
        </authorList>
    </citation>
    <scope>NUCLEOTIDE SEQUENCE</scope>
    <source>
        <strain evidence="2">CHK154-7741</strain>
    </source>
</reference>
<feature type="transmembrane region" description="Helical" evidence="1">
    <location>
        <begin position="441"/>
        <end position="457"/>
    </location>
</feature>
<dbReference type="EMBL" id="DVOD01000072">
    <property type="protein sequence ID" value="HIU93468.1"/>
    <property type="molecule type" value="Genomic_DNA"/>
</dbReference>
<feature type="transmembrane region" description="Helical" evidence="1">
    <location>
        <begin position="338"/>
        <end position="360"/>
    </location>
</feature>
<feature type="transmembrane region" description="Helical" evidence="1">
    <location>
        <begin position="173"/>
        <end position="200"/>
    </location>
</feature>
<name>A0A9D1N2J6_9CLOT</name>
<reference evidence="2" key="2">
    <citation type="journal article" date="2021" name="PeerJ">
        <title>Extensive microbial diversity within the chicken gut microbiome revealed by metagenomics and culture.</title>
        <authorList>
            <person name="Gilroy R."/>
            <person name="Ravi A."/>
            <person name="Getino M."/>
            <person name="Pursley I."/>
            <person name="Horton D.L."/>
            <person name="Alikhan N.F."/>
            <person name="Baker D."/>
            <person name="Gharbi K."/>
            <person name="Hall N."/>
            <person name="Watson M."/>
            <person name="Adriaenssens E.M."/>
            <person name="Foster-Nyarko E."/>
            <person name="Jarju S."/>
            <person name="Secka A."/>
            <person name="Antonio M."/>
            <person name="Oren A."/>
            <person name="Chaudhuri R.R."/>
            <person name="La Ragione R."/>
            <person name="Hildebrand F."/>
            <person name="Pallen M.J."/>
        </authorList>
    </citation>
    <scope>NUCLEOTIDE SEQUENCE</scope>
    <source>
        <strain evidence="2">CHK154-7741</strain>
    </source>
</reference>
<feature type="transmembrane region" description="Helical" evidence="1">
    <location>
        <begin position="404"/>
        <end position="421"/>
    </location>
</feature>
<keyword evidence="1" id="KW-1133">Transmembrane helix</keyword>
<comment type="caution">
    <text evidence="2">The sequence shown here is derived from an EMBL/GenBank/DDBJ whole genome shotgun (WGS) entry which is preliminary data.</text>
</comment>
<organism evidence="2 3">
    <name type="scientific">Candidatus Limenecus avicola</name>
    <dbReference type="NCBI Taxonomy" id="2840847"/>
    <lineage>
        <taxon>Bacteria</taxon>
        <taxon>Bacillati</taxon>
        <taxon>Bacillota</taxon>
        <taxon>Clostridia</taxon>
        <taxon>Eubacteriales</taxon>
        <taxon>Clostridiaceae</taxon>
        <taxon>Clostridiaceae incertae sedis</taxon>
        <taxon>Candidatus Limenecus</taxon>
    </lineage>
</organism>
<keyword evidence="1" id="KW-0472">Membrane</keyword>
<feature type="transmembrane region" description="Helical" evidence="1">
    <location>
        <begin position="279"/>
        <end position="300"/>
    </location>
</feature>
<feature type="transmembrane region" description="Helical" evidence="1">
    <location>
        <begin position="312"/>
        <end position="332"/>
    </location>
</feature>
<keyword evidence="1" id="KW-0812">Transmembrane</keyword>
<dbReference type="AlphaFoldDB" id="A0A9D1N2J6"/>
<proteinExistence type="predicted"/>